<dbReference type="Proteomes" id="UP000516428">
    <property type="component" value="Chromosome"/>
</dbReference>
<evidence type="ECO:0008006" key="3">
    <source>
        <dbReference type="Google" id="ProtNLM"/>
    </source>
</evidence>
<gene>
    <name evidence="1" type="ORF">IAG42_33770</name>
</gene>
<evidence type="ECO:0000313" key="2">
    <source>
        <dbReference type="Proteomes" id="UP000516428"/>
    </source>
</evidence>
<protein>
    <recommendedName>
        <fullName evidence="3">Alcohol dehydrogenase</fullName>
    </recommendedName>
</protein>
<dbReference type="Gene3D" id="3.40.50.720">
    <property type="entry name" value="NAD(P)-binding Rossmann-like Domain"/>
    <property type="match status" value="1"/>
</dbReference>
<keyword evidence="2" id="KW-1185">Reference proteome</keyword>
<dbReference type="RefSeq" id="WP_188340756.1">
    <property type="nucleotide sequence ID" value="NZ_CP061281.1"/>
</dbReference>
<accession>A0A7H1BH90</accession>
<sequence>MPTPHGRLLPLGAAPDPVRVDAGRVLFGTRAVRGHLTGAPVENEDDLAFSVAAGVRPRIEGFPLSEAPKEYTHMPAGRARFRAVLDATG</sequence>
<dbReference type="Gene3D" id="3.90.180.10">
    <property type="entry name" value="Medium-chain alcohol dehydrogenases, catalytic domain"/>
    <property type="match status" value="1"/>
</dbReference>
<dbReference type="KEGG" id="sxn:IAG42_33770"/>
<reference evidence="1 2" key="1">
    <citation type="submission" date="2020-09" db="EMBL/GenBank/DDBJ databases">
        <title>A novel species.</title>
        <authorList>
            <person name="Gao J."/>
        </authorList>
    </citation>
    <scope>NUCLEOTIDE SEQUENCE [LARGE SCALE GENOMIC DNA]</scope>
    <source>
        <strain evidence="1 2">CRXT-Y-14</strain>
    </source>
</reference>
<dbReference type="AlphaFoldDB" id="A0A7H1BH90"/>
<evidence type="ECO:0000313" key="1">
    <source>
        <dbReference type="EMBL" id="QNS08095.1"/>
    </source>
</evidence>
<organism evidence="1 2">
    <name type="scientific">Streptomyces xanthii</name>
    <dbReference type="NCBI Taxonomy" id="2768069"/>
    <lineage>
        <taxon>Bacteria</taxon>
        <taxon>Bacillati</taxon>
        <taxon>Actinomycetota</taxon>
        <taxon>Actinomycetes</taxon>
        <taxon>Kitasatosporales</taxon>
        <taxon>Streptomycetaceae</taxon>
        <taxon>Streptomyces</taxon>
    </lineage>
</organism>
<dbReference type="EMBL" id="CP061281">
    <property type="protein sequence ID" value="QNS08095.1"/>
    <property type="molecule type" value="Genomic_DNA"/>
</dbReference>
<proteinExistence type="predicted"/>
<name>A0A7H1BH90_9ACTN</name>